<keyword evidence="3" id="KW-0677">Repeat</keyword>
<keyword evidence="5" id="KW-0227">DNA damage</keyword>
<dbReference type="Gene3D" id="1.25.10.10">
    <property type="entry name" value="Leucine-rich Repeat Variant"/>
    <property type="match status" value="2"/>
</dbReference>
<evidence type="ECO:0000313" key="9">
    <source>
        <dbReference type="Proteomes" id="UP001172684"/>
    </source>
</evidence>
<gene>
    <name evidence="8" type="ORF">H2201_000555</name>
</gene>
<proteinExistence type="inferred from homology"/>
<feature type="domain" description="MMS19 C-terminal" evidence="6">
    <location>
        <begin position="476"/>
        <end position="896"/>
    </location>
</feature>
<comment type="subcellular location">
    <subcellularLocation>
        <location evidence="1 5">Nucleus</location>
    </subcellularLocation>
</comment>
<evidence type="ECO:0000256" key="4">
    <source>
        <dbReference type="ARBA" id="ARBA00023242"/>
    </source>
</evidence>
<comment type="caution">
    <text evidence="8">The sequence shown here is derived from an EMBL/GenBank/DDBJ whole genome shotgun (WGS) entry which is preliminary data.</text>
</comment>
<keyword evidence="4 5" id="KW-0539">Nucleus</keyword>
<protein>
    <recommendedName>
        <fullName evidence="5">MMS19 nucleotide excision repair protein</fullName>
    </recommendedName>
</protein>
<dbReference type="PANTHER" id="PTHR12891">
    <property type="entry name" value="DNA REPAIR/TRANSCRIPTION PROTEIN MET18/MMS19"/>
    <property type="match status" value="1"/>
</dbReference>
<dbReference type="InterPro" id="IPR039920">
    <property type="entry name" value="MMS19"/>
</dbReference>
<evidence type="ECO:0000256" key="3">
    <source>
        <dbReference type="ARBA" id="ARBA00022737"/>
    </source>
</evidence>
<comment type="function">
    <text evidence="5">Key component of the cytosolic iron-sulfur protein assembly (CIA) complex, a multiprotein complex that mediates the incorporation of iron-sulfur cluster into apoproteins specifically involved in DNA metabolism and genomic integrity. In the CIA complex, MMS19 acts as an adapter between early-acting CIA components and a subset of cellular target iron-sulfur proteins.</text>
</comment>
<comment type="similarity">
    <text evidence="2 5">Belongs to the MET18/MMS19 family.</text>
</comment>
<evidence type="ECO:0000256" key="2">
    <source>
        <dbReference type="ARBA" id="ARBA00009340"/>
    </source>
</evidence>
<dbReference type="Pfam" id="PF14500">
    <property type="entry name" value="MMS19_N"/>
    <property type="match status" value="1"/>
</dbReference>
<dbReference type="SUPFAM" id="SSF48371">
    <property type="entry name" value="ARM repeat"/>
    <property type="match status" value="1"/>
</dbReference>
<organism evidence="8 9">
    <name type="scientific">Coniosporium apollinis</name>
    <dbReference type="NCBI Taxonomy" id="61459"/>
    <lineage>
        <taxon>Eukaryota</taxon>
        <taxon>Fungi</taxon>
        <taxon>Dikarya</taxon>
        <taxon>Ascomycota</taxon>
        <taxon>Pezizomycotina</taxon>
        <taxon>Dothideomycetes</taxon>
        <taxon>Dothideomycetes incertae sedis</taxon>
        <taxon>Coniosporium</taxon>
    </lineage>
</organism>
<accession>A0ABQ9P3P8</accession>
<evidence type="ECO:0000313" key="8">
    <source>
        <dbReference type="EMBL" id="KAJ9669204.1"/>
    </source>
</evidence>
<dbReference type="Proteomes" id="UP001172684">
    <property type="component" value="Unassembled WGS sequence"/>
</dbReference>
<dbReference type="InterPro" id="IPR016024">
    <property type="entry name" value="ARM-type_fold"/>
</dbReference>
<evidence type="ECO:0000259" key="7">
    <source>
        <dbReference type="Pfam" id="PF14500"/>
    </source>
</evidence>
<keyword evidence="9" id="KW-1185">Reference proteome</keyword>
<dbReference type="PANTHER" id="PTHR12891:SF0">
    <property type="entry name" value="MMS19 NUCLEOTIDE EXCISION REPAIR PROTEIN HOMOLOG"/>
    <property type="match status" value="1"/>
</dbReference>
<dbReference type="InterPro" id="IPR024687">
    <property type="entry name" value="MMS19_C"/>
</dbReference>
<dbReference type="Pfam" id="PF12460">
    <property type="entry name" value="MMS19_C"/>
    <property type="match status" value="1"/>
</dbReference>
<evidence type="ECO:0000256" key="1">
    <source>
        <dbReference type="ARBA" id="ARBA00004123"/>
    </source>
</evidence>
<dbReference type="InterPro" id="IPR029240">
    <property type="entry name" value="MMS19_N"/>
</dbReference>
<dbReference type="InterPro" id="IPR011989">
    <property type="entry name" value="ARM-like"/>
</dbReference>
<reference evidence="8" key="1">
    <citation type="submission" date="2022-10" db="EMBL/GenBank/DDBJ databases">
        <title>Culturing micro-colonial fungi from biological soil crusts in the Mojave desert and describing Neophaeococcomyces mojavensis, and introducing the new genera and species Taxawa tesnikishii.</title>
        <authorList>
            <person name="Kurbessoian T."/>
            <person name="Stajich J.E."/>
        </authorList>
    </citation>
    <scope>NUCLEOTIDE SEQUENCE</scope>
    <source>
        <strain evidence="8">TK_1</strain>
    </source>
</reference>
<dbReference type="EMBL" id="JAPDRL010000003">
    <property type="protein sequence ID" value="KAJ9669204.1"/>
    <property type="molecule type" value="Genomic_DNA"/>
</dbReference>
<name>A0ABQ9P3P8_9PEZI</name>
<keyword evidence="5" id="KW-0234">DNA repair</keyword>
<evidence type="ECO:0000259" key="6">
    <source>
        <dbReference type="Pfam" id="PF12460"/>
    </source>
</evidence>
<sequence>MSDIQLYLLEFDKNKKEASAIATQSAKRLESKELKLLELIESLGEYINHDDSATRAKGNVKIQTVKNAPSESLKNVHDSSPQFMPRFINYFEGEKDPRNLMIVFSILKVPMTEWDIGSDAQDLFEAVFNYFPITFKPPPNDPYGITTQDLKDRLRDCISSTPDFAPYSFPALLDKLDSTSMNTKRDVLQTIIACVKDYGPRTISLYSVTLWDALKFEILNSEEEDLAQEALSGLAEIARSLSRASSGALNAYLKPIAKECNEHLEDAPTKQSQAAGRILGAIASVSPEVTNTVLRAVLPTLFTLYQAADNIPKRRGLIEVFVQLIRADLKVYGEWRAAPSVQQITNGDRTFSGDLAASNALLKFTDQALEVLSTGLATVPVKEVSFRLMTLDALLQMAKVRQLLAPQEIAETIKLFHTIVITEESYGNDELKAAAINGLVEIGQQKPQLIVDHAFPAFMAQLPDSDAGGSTAYVSVLEAFAKLGSERQLFETVVIRLRNKFNVAVQQQASTRYLRAVLSAILFAFSQGAANLEGTPESCPYYNDLILPLLRQPTDANTTGPNAFEDEGLLDLIGRLSNVVLRRQHLEFQKQIAKETYTLFRTGSAKEFLPFTTNAAQTQGRTMIVSTHILAALQREARPAEDIHELLTALINFAMIDRLSPNVRAATLAQISLVVNKFIPSPELKDITGGILYAPMDLLNPANLTTNSIRTIFALIKGLVLRNHTTLTTIFPSLLALLSSPEHGTTVARGFSTLLQPDDLLIKENHCFISGLRKQKAFSLLVPNIATSVRSATDSTTKANYLIALSGILRWLPYTIIEPEISALSPLLLQSLDLPPDEHEVKAATLDTLIAFLTQNPRAIEEHASSLITRLLATTSEKRNPAKVRAAGLQCLALVPGQLRTETVLPFRKQVAKRLMASLDDGKRAVRGEAVRCRAKWMGMDEVEDEEDE</sequence>
<evidence type="ECO:0000256" key="5">
    <source>
        <dbReference type="RuleBase" id="RU367072"/>
    </source>
</evidence>
<feature type="domain" description="MMS19 N-terminal" evidence="7">
    <location>
        <begin position="70"/>
        <end position="220"/>
    </location>
</feature>